<feature type="non-terminal residue" evidence="1">
    <location>
        <position position="1"/>
    </location>
</feature>
<dbReference type="Proteomes" id="UP000257109">
    <property type="component" value="Unassembled WGS sequence"/>
</dbReference>
<reference evidence="1" key="1">
    <citation type="submission" date="2018-05" db="EMBL/GenBank/DDBJ databases">
        <title>Draft genome of Mucuna pruriens seed.</title>
        <authorList>
            <person name="Nnadi N.E."/>
            <person name="Vos R."/>
            <person name="Hasami M.H."/>
            <person name="Devisetty U.K."/>
            <person name="Aguiy J.C."/>
        </authorList>
    </citation>
    <scope>NUCLEOTIDE SEQUENCE [LARGE SCALE GENOMIC DNA]</scope>
    <source>
        <strain evidence="1">JCA_2017</strain>
    </source>
</reference>
<sequence length="75" mass="8745">MQHFYANVDNFSSRAYDSSLCLLDFWLKGQKPPNAYKKTQEHSRKKFKRMLLNSPGFSIWGTWDASISVPILPSY</sequence>
<organism evidence="1 2">
    <name type="scientific">Mucuna pruriens</name>
    <name type="common">Velvet bean</name>
    <name type="synonym">Dolichos pruriens</name>
    <dbReference type="NCBI Taxonomy" id="157652"/>
    <lineage>
        <taxon>Eukaryota</taxon>
        <taxon>Viridiplantae</taxon>
        <taxon>Streptophyta</taxon>
        <taxon>Embryophyta</taxon>
        <taxon>Tracheophyta</taxon>
        <taxon>Spermatophyta</taxon>
        <taxon>Magnoliopsida</taxon>
        <taxon>eudicotyledons</taxon>
        <taxon>Gunneridae</taxon>
        <taxon>Pentapetalae</taxon>
        <taxon>rosids</taxon>
        <taxon>fabids</taxon>
        <taxon>Fabales</taxon>
        <taxon>Fabaceae</taxon>
        <taxon>Papilionoideae</taxon>
        <taxon>50 kb inversion clade</taxon>
        <taxon>NPAAA clade</taxon>
        <taxon>indigoferoid/millettioid clade</taxon>
        <taxon>Phaseoleae</taxon>
        <taxon>Mucuna</taxon>
    </lineage>
</organism>
<evidence type="ECO:0000313" key="2">
    <source>
        <dbReference type="Proteomes" id="UP000257109"/>
    </source>
</evidence>
<evidence type="ECO:0000313" key="1">
    <source>
        <dbReference type="EMBL" id="RDY14537.1"/>
    </source>
</evidence>
<accession>A0A371IHJ6</accession>
<gene>
    <name evidence="1" type="ORF">CR513_00386</name>
</gene>
<dbReference type="AlphaFoldDB" id="A0A371IHJ6"/>
<name>A0A371IHJ6_MUCPR</name>
<comment type="caution">
    <text evidence="1">The sequence shown here is derived from an EMBL/GenBank/DDBJ whole genome shotgun (WGS) entry which is preliminary data.</text>
</comment>
<dbReference type="EMBL" id="QJKJ01000060">
    <property type="protein sequence ID" value="RDY14537.1"/>
    <property type="molecule type" value="Genomic_DNA"/>
</dbReference>
<protein>
    <submittedName>
        <fullName evidence="1">Uncharacterized protein</fullName>
    </submittedName>
</protein>
<keyword evidence="2" id="KW-1185">Reference proteome</keyword>
<proteinExistence type="predicted"/>